<dbReference type="EMBL" id="ML213599">
    <property type="protein sequence ID" value="TFK39648.1"/>
    <property type="molecule type" value="Genomic_DNA"/>
</dbReference>
<feature type="domain" description="GATA-type" evidence="3">
    <location>
        <begin position="378"/>
        <end position="440"/>
    </location>
</feature>
<evidence type="ECO:0000313" key="5">
    <source>
        <dbReference type="Proteomes" id="UP000308652"/>
    </source>
</evidence>
<name>A0A5C3M719_9AGAR</name>
<keyword evidence="1" id="KW-0863">Zinc-finger</keyword>
<feature type="region of interest" description="Disordered" evidence="2">
    <location>
        <begin position="416"/>
        <end position="560"/>
    </location>
</feature>
<dbReference type="CDD" id="cd00202">
    <property type="entry name" value="ZnF_GATA"/>
    <property type="match status" value="1"/>
</dbReference>
<accession>A0A5C3M719</accession>
<dbReference type="InterPro" id="IPR000679">
    <property type="entry name" value="Znf_GATA"/>
</dbReference>
<feature type="compositionally biased region" description="Pro residues" evidence="2">
    <location>
        <begin position="442"/>
        <end position="453"/>
    </location>
</feature>
<dbReference type="SUPFAM" id="SSF57716">
    <property type="entry name" value="Glucocorticoid receptor-like (DNA-binding domain)"/>
    <property type="match status" value="1"/>
</dbReference>
<dbReference type="SMART" id="SM00401">
    <property type="entry name" value="ZnF_GATA"/>
    <property type="match status" value="1"/>
</dbReference>
<dbReference type="STRING" id="68775.A0A5C3M719"/>
<reference evidence="4 5" key="1">
    <citation type="journal article" date="2019" name="Nat. Ecol. Evol.">
        <title>Megaphylogeny resolves global patterns of mushroom evolution.</title>
        <authorList>
            <person name="Varga T."/>
            <person name="Krizsan K."/>
            <person name="Foldi C."/>
            <person name="Dima B."/>
            <person name="Sanchez-Garcia M."/>
            <person name="Sanchez-Ramirez S."/>
            <person name="Szollosi G.J."/>
            <person name="Szarkandi J.G."/>
            <person name="Papp V."/>
            <person name="Albert L."/>
            <person name="Andreopoulos W."/>
            <person name="Angelini C."/>
            <person name="Antonin V."/>
            <person name="Barry K.W."/>
            <person name="Bougher N.L."/>
            <person name="Buchanan P."/>
            <person name="Buyck B."/>
            <person name="Bense V."/>
            <person name="Catcheside P."/>
            <person name="Chovatia M."/>
            <person name="Cooper J."/>
            <person name="Damon W."/>
            <person name="Desjardin D."/>
            <person name="Finy P."/>
            <person name="Geml J."/>
            <person name="Haridas S."/>
            <person name="Hughes K."/>
            <person name="Justo A."/>
            <person name="Karasinski D."/>
            <person name="Kautmanova I."/>
            <person name="Kiss B."/>
            <person name="Kocsube S."/>
            <person name="Kotiranta H."/>
            <person name="LaButti K.M."/>
            <person name="Lechner B.E."/>
            <person name="Liimatainen K."/>
            <person name="Lipzen A."/>
            <person name="Lukacs Z."/>
            <person name="Mihaltcheva S."/>
            <person name="Morgado L.N."/>
            <person name="Niskanen T."/>
            <person name="Noordeloos M.E."/>
            <person name="Ohm R.A."/>
            <person name="Ortiz-Santana B."/>
            <person name="Ovrebo C."/>
            <person name="Racz N."/>
            <person name="Riley R."/>
            <person name="Savchenko A."/>
            <person name="Shiryaev A."/>
            <person name="Soop K."/>
            <person name="Spirin V."/>
            <person name="Szebenyi C."/>
            <person name="Tomsovsky M."/>
            <person name="Tulloss R.E."/>
            <person name="Uehling J."/>
            <person name="Grigoriev I.V."/>
            <person name="Vagvolgyi C."/>
            <person name="Papp T."/>
            <person name="Martin F.M."/>
            <person name="Miettinen O."/>
            <person name="Hibbett D.S."/>
            <person name="Nagy L.G."/>
        </authorList>
    </citation>
    <scope>NUCLEOTIDE SEQUENCE [LARGE SCALE GENOMIC DNA]</scope>
    <source>
        <strain evidence="4 5">CBS 166.37</strain>
    </source>
</reference>
<keyword evidence="1" id="KW-0862">Zinc</keyword>
<gene>
    <name evidence="4" type="ORF">BDQ12DRAFT_712286</name>
</gene>
<protein>
    <recommendedName>
        <fullName evidence="3">GATA-type domain-containing protein</fullName>
    </recommendedName>
</protein>
<dbReference type="GO" id="GO:0043565">
    <property type="term" value="F:sequence-specific DNA binding"/>
    <property type="evidence" value="ECO:0007669"/>
    <property type="project" value="InterPro"/>
</dbReference>
<feature type="region of interest" description="Disordered" evidence="2">
    <location>
        <begin position="1"/>
        <end position="190"/>
    </location>
</feature>
<evidence type="ECO:0000313" key="4">
    <source>
        <dbReference type="EMBL" id="TFK39648.1"/>
    </source>
</evidence>
<keyword evidence="5" id="KW-1185">Reference proteome</keyword>
<feature type="compositionally biased region" description="Basic and acidic residues" evidence="2">
    <location>
        <begin position="53"/>
        <end position="88"/>
    </location>
</feature>
<dbReference type="Proteomes" id="UP000308652">
    <property type="component" value="Unassembled WGS sequence"/>
</dbReference>
<feature type="region of interest" description="Disordered" evidence="2">
    <location>
        <begin position="222"/>
        <end position="288"/>
    </location>
</feature>
<feature type="compositionally biased region" description="Low complexity" evidence="2">
    <location>
        <begin position="25"/>
        <end position="42"/>
    </location>
</feature>
<sequence>MGLLTPASFSDSPPRFGGGKRASGSEVLSDAPPSSSSQSHSSFKFRMPVFGWDSRDSQDNTKNGHDSHREKDSAGTHQESHSENKESKPVLSPSLQPRTPPSDQQSGSPAHSGDDKEINQHQSRVEHKDRQPSDQSDLVIDPALRNESALPSSTSSDKKDNSLPSLVNHISEDSKRNNHSDHPMPHRVLESTFPSMSTSYVMSSPPQEHSRFTPYYRHRRFENTRLPSPPPIATMPHSHSPSPSVASADRSSVSTPPVRRSPPQHSMPLYPSSYQTDPSMMRSNHHPTHFAPPPPREHINLGGYVYHPHPGFDHHRPYEHPDSTNHSPYHPPAGLPHFVPAMTGYPRPVDAYGHPYPLPGQAPAAIVHTDDAATKLSDRVRRRCFNCCTTDTSTWRRSNLSPGKVLCNKCGLFERTHSRPRPEQFPHKRGPLATSNIQRRTPPMPTQLPPIAAPPYHYTHPSVAPLNQDRREYQQQPQQQQQQSQQGNTLPALQSWHADPPTSSGSPHIAPAPTARRSTLDSSRGSPPLVSAPVMSRSGNSSQDSSREVPPATAPARDAA</sequence>
<feature type="compositionally biased region" description="Low complexity" evidence="2">
    <location>
        <begin position="236"/>
        <end position="263"/>
    </location>
</feature>
<dbReference type="GO" id="GO:0006355">
    <property type="term" value="P:regulation of DNA-templated transcription"/>
    <property type="evidence" value="ECO:0007669"/>
    <property type="project" value="InterPro"/>
</dbReference>
<evidence type="ECO:0000256" key="1">
    <source>
        <dbReference type="PROSITE-ProRule" id="PRU00094"/>
    </source>
</evidence>
<feature type="compositionally biased region" description="Basic and acidic residues" evidence="2">
    <location>
        <begin position="170"/>
        <end position="189"/>
    </location>
</feature>
<keyword evidence="1" id="KW-0479">Metal-binding</keyword>
<feature type="compositionally biased region" description="Basic and acidic residues" evidence="2">
    <location>
        <begin position="112"/>
        <end position="132"/>
    </location>
</feature>
<evidence type="ECO:0000259" key="3">
    <source>
        <dbReference type="PROSITE" id="PS50114"/>
    </source>
</evidence>
<evidence type="ECO:0000256" key="2">
    <source>
        <dbReference type="SAM" id="MobiDB-lite"/>
    </source>
</evidence>
<proteinExistence type="predicted"/>
<dbReference type="Pfam" id="PF00320">
    <property type="entry name" value="GATA"/>
    <property type="match status" value="1"/>
</dbReference>
<feature type="compositionally biased region" description="Polar residues" evidence="2">
    <location>
        <begin position="516"/>
        <end position="525"/>
    </location>
</feature>
<dbReference type="AlphaFoldDB" id="A0A5C3M719"/>
<dbReference type="PROSITE" id="PS50114">
    <property type="entry name" value="GATA_ZN_FINGER_2"/>
    <property type="match status" value="1"/>
</dbReference>
<feature type="compositionally biased region" description="Basic and acidic residues" evidence="2">
    <location>
        <begin position="416"/>
        <end position="426"/>
    </location>
</feature>
<feature type="compositionally biased region" description="Polar residues" evidence="2">
    <location>
        <begin position="93"/>
        <end position="109"/>
    </location>
</feature>
<dbReference type="GO" id="GO:0008270">
    <property type="term" value="F:zinc ion binding"/>
    <property type="evidence" value="ECO:0007669"/>
    <property type="project" value="UniProtKB-KW"/>
</dbReference>
<organism evidence="4 5">
    <name type="scientific">Crucibulum laeve</name>
    <dbReference type="NCBI Taxonomy" id="68775"/>
    <lineage>
        <taxon>Eukaryota</taxon>
        <taxon>Fungi</taxon>
        <taxon>Dikarya</taxon>
        <taxon>Basidiomycota</taxon>
        <taxon>Agaricomycotina</taxon>
        <taxon>Agaricomycetes</taxon>
        <taxon>Agaricomycetidae</taxon>
        <taxon>Agaricales</taxon>
        <taxon>Agaricineae</taxon>
        <taxon>Nidulariaceae</taxon>
        <taxon>Crucibulum</taxon>
    </lineage>
</organism>
<dbReference type="InterPro" id="IPR013088">
    <property type="entry name" value="Znf_NHR/GATA"/>
</dbReference>
<dbReference type="OrthoDB" id="515401at2759"/>
<dbReference type="Gene3D" id="3.30.50.10">
    <property type="entry name" value="Erythroid Transcription Factor GATA-1, subunit A"/>
    <property type="match status" value="1"/>
</dbReference>
<feature type="compositionally biased region" description="Low complexity" evidence="2">
    <location>
        <begin position="474"/>
        <end position="486"/>
    </location>
</feature>
<feature type="compositionally biased region" description="Polar residues" evidence="2">
    <location>
        <begin position="272"/>
        <end position="282"/>
    </location>
</feature>